<comment type="catalytic activity">
    <reaction evidence="1">
        <text>S-ubiquitinyl-[E2 ubiquitin-conjugating enzyme]-L-cysteine + [acceptor protein]-L-lysine = [E2 ubiquitin-conjugating enzyme]-L-cysteine + N(6)-ubiquitinyl-[acceptor protein]-L-lysine.</text>
        <dbReference type="EC" id="2.3.2.27"/>
    </reaction>
</comment>
<reference evidence="10" key="1">
    <citation type="submission" date="2019-03" db="EMBL/GenBank/DDBJ databases">
        <title>WGS assembly of Setaria viridis.</title>
        <authorList>
            <person name="Huang P."/>
            <person name="Jenkins J."/>
            <person name="Grimwood J."/>
            <person name="Barry K."/>
            <person name="Healey A."/>
            <person name="Mamidi S."/>
            <person name="Sreedasyam A."/>
            <person name="Shu S."/>
            <person name="Feldman M."/>
            <person name="Wu J."/>
            <person name="Yu Y."/>
            <person name="Chen C."/>
            <person name="Johnson J."/>
            <person name="Rokhsar D."/>
            <person name="Baxter I."/>
            <person name="Schmutz J."/>
            <person name="Brutnell T."/>
            <person name="Kellogg E."/>
        </authorList>
    </citation>
    <scope>NUCLEOTIDE SEQUENCE [LARGE SCALE GENOMIC DNA]</scope>
</reference>
<feature type="domain" description="RING-type" evidence="9">
    <location>
        <begin position="129"/>
        <end position="171"/>
    </location>
</feature>
<dbReference type="InterPro" id="IPR013083">
    <property type="entry name" value="Znf_RING/FYVE/PHD"/>
</dbReference>
<dbReference type="GO" id="GO:0008270">
    <property type="term" value="F:zinc ion binding"/>
    <property type="evidence" value="ECO:0007669"/>
    <property type="project" value="UniProtKB-KW"/>
</dbReference>
<evidence type="ECO:0000256" key="8">
    <source>
        <dbReference type="SAM" id="Phobius"/>
    </source>
</evidence>
<accession>A0A4U6W3P2</accession>
<evidence type="ECO:0000313" key="10">
    <source>
        <dbReference type="EMBL" id="TKW36991.1"/>
    </source>
</evidence>
<sequence length="217" mass="23322">MSVEPADTCYRWSRDFAVAHAMFGTGLITLPVAVLHLAKRPHTGGAAFFAVFAVFFAAVSLTLCCRFYAELKRPPWPRWLSAASVSAGSGDETTTTSGAVLSHDLRHPGQPVMTRVESYEHCGGSAADCAVCLGEVEKGETVRRLPACGHVFQTECIDVWLSTHATCPVCRRSVTLALERPREVVVDIGVVCAQPGETMPAQPGMIFADQARASWGV</sequence>
<dbReference type="InterPro" id="IPR001841">
    <property type="entry name" value="Znf_RING"/>
</dbReference>
<dbReference type="EC" id="2.3.2.27" evidence="2"/>
<dbReference type="Pfam" id="PF13639">
    <property type="entry name" value="zf-RING_2"/>
    <property type="match status" value="1"/>
</dbReference>
<proteinExistence type="inferred from homology"/>
<gene>
    <name evidence="10" type="ORF">SEVIR_1G018000v2</name>
</gene>
<evidence type="ECO:0000259" key="9">
    <source>
        <dbReference type="PROSITE" id="PS50089"/>
    </source>
</evidence>
<evidence type="ECO:0000256" key="1">
    <source>
        <dbReference type="ARBA" id="ARBA00000900"/>
    </source>
</evidence>
<keyword evidence="8" id="KW-1133">Transmembrane helix</keyword>
<evidence type="ECO:0000256" key="2">
    <source>
        <dbReference type="ARBA" id="ARBA00012483"/>
    </source>
</evidence>
<evidence type="ECO:0000256" key="6">
    <source>
        <dbReference type="ARBA" id="ARBA00024209"/>
    </source>
</evidence>
<evidence type="ECO:0000256" key="3">
    <source>
        <dbReference type="ARBA" id="ARBA00022723"/>
    </source>
</evidence>
<dbReference type="SUPFAM" id="SSF57850">
    <property type="entry name" value="RING/U-box"/>
    <property type="match status" value="1"/>
</dbReference>
<feature type="transmembrane region" description="Helical" evidence="8">
    <location>
        <begin position="16"/>
        <end position="38"/>
    </location>
</feature>
<keyword evidence="8" id="KW-0812">Transmembrane</keyword>
<dbReference type="CDD" id="cd16461">
    <property type="entry name" value="RING-H2_EL5-like"/>
    <property type="match status" value="1"/>
</dbReference>
<dbReference type="Gene3D" id="3.30.40.10">
    <property type="entry name" value="Zinc/RING finger domain, C3HC4 (zinc finger)"/>
    <property type="match status" value="1"/>
</dbReference>
<dbReference type="EMBL" id="CM016552">
    <property type="protein sequence ID" value="TKW36991.1"/>
    <property type="molecule type" value="Genomic_DNA"/>
</dbReference>
<keyword evidence="8" id="KW-0472">Membrane</keyword>
<evidence type="ECO:0000313" key="11">
    <source>
        <dbReference type="Proteomes" id="UP000298652"/>
    </source>
</evidence>
<dbReference type="PANTHER" id="PTHR14155">
    <property type="entry name" value="RING FINGER DOMAIN-CONTAINING"/>
    <property type="match status" value="1"/>
</dbReference>
<evidence type="ECO:0000256" key="5">
    <source>
        <dbReference type="ARBA" id="ARBA00022833"/>
    </source>
</evidence>
<keyword evidence="5" id="KW-0862">Zinc</keyword>
<dbReference type="PROSITE" id="PS50089">
    <property type="entry name" value="ZF_RING_2"/>
    <property type="match status" value="1"/>
</dbReference>
<keyword evidence="3" id="KW-0479">Metal-binding</keyword>
<dbReference type="Proteomes" id="UP000298652">
    <property type="component" value="Chromosome 1"/>
</dbReference>
<dbReference type="OMA" id="VESYEHC"/>
<dbReference type="InterPro" id="IPR053238">
    <property type="entry name" value="RING-H2_zinc_finger"/>
</dbReference>
<evidence type="ECO:0000256" key="4">
    <source>
        <dbReference type="ARBA" id="ARBA00022771"/>
    </source>
</evidence>
<keyword evidence="4 7" id="KW-0863">Zinc-finger</keyword>
<dbReference type="SMART" id="SM00184">
    <property type="entry name" value="RING"/>
    <property type="match status" value="1"/>
</dbReference>
<organism evidence="10 11">
    <name type="scientific">Setaria viridis</name>
    <name type="common">Green bristlegrass</name>
    <name type="synonym">Setaria italica subsp. viridis</name>
    <dbReference type="NCBI Taxonomy" id="4556"/>
    <lineage>
        <taxon>Eukaryota</taxon>
        <taxon>Viridiplantae</taxon>
        <taxon>Streptophyta</taxon>
        <taxon>Embryophyta</taxon>
        <taxon>Tracheophyta</taxon>
        <taxon>Spermatophyta</taxon>
        <taxon>Magnoliopsida</taxon>
        <taxon>Liliopsida</taxon>
        <taxon>Poales</taxon>
        <taxon>Poaceae</taxon>
        <taxon>PACMAD clade</taxon>
        <taxon>Panicoideae</taxon>
        <taxon>Panicodae</taxon>
        <taxon>Paniceae</taxon>
        <taxon>Cenchrinae</taxon>
        <taxon>Setaria</taxon>
    </lineage>
</organism>
<dbReference type="GO" id="GO:0061630">
    <property type="term" value="F:ubiquitin protein ligase activity"/>
    <property type="evidence" value="ECO:0007669"/>
    <property type="project" value="UniProtKB-EC"/>
</dbReference>
<name>A0A4U6W3P2_SETVI</name>
<comment type="similarity">
    <text evidence="6">Belongs to the RING-type zinc finger family. ATL subfamily.</text>
</comment>
<dbReference type="PANTHER" id="PTHR14155:SF624">
    <property type="entry name" value="RING-TYPE E3 UBIQUITIN TRANSFERASE"/>
    <property type="match status" value="1"/>
</dbReference>
<feature type="transmembrane region" description="Helical" evidence="8">
    <location>
        <begin position="44"/>
        <end position="69"/>
    </location>
</feature>
<keyword evidence="11" id="KW-1185">Reference proteome</keyword>
<evidence type="ECO:0000256" key="7">
    <source>
        <dbReference type="PROSITE-ProRule" id="PRU00175"/>
    </source>
</evidence>
<protein>
    <recommendedName>
        <fullName evidence="2">RING-type E3 ubiquitin transferase</fullName>
        <ecNumber evidence="2">2.3.2.27</ecNumber>
    </recommendedName>
</protein>
<dbReference type="AlphaFoldDB" id="A0A4U6W3P2"/>
<dbReference type="Gramene" id="TKW36991">
    <property type="protein sequence ID" value="TKW36991"/>
    <property type="gene ID" value="SEVIR_1G018000v2"/>
</dbReference>